<dbReference type="Pfam" id="PF07559">
    <property type="entry name" value="FlgE_D2"/>
    <property type="match status" value="1"/>
</dbReference>
<dbReference type="InterPro" id="IPR037058">
    <property type="entry name" value="Falgellar_hook_FlgE_sf"/>
</dbReference>
<evidence type="ECO:0000259" key="8">
    <source>
        <dbReference type="Pfam" id="PF22692"/>
    </source>
</evidence>
<keyword evidence="9" id="KW-0969">Cilium</keyword>
<dbReference type="PANTHER" id="PTHR30435">
    <property type="entry name" value="FLAGELLAR PROTEIN"/>
    <property type="match status" value="1"/>
</dbReference>
<evidence type="ECO:0000256" key="4">
    <source>
        <dbReference type="ARBA" id="ARBA00023143"/>
    </source>
</evidence>
<gene>
    <name evidence="9" type="ORF">ACCI49_07385</name>
</gene>
<proteinExistence type="inferred from homology"/>
<evidence type="ECO:0000259" key="7">
    <source>
        <dbReference type="Pfam" id="PF07559"/>
    </source>
</evidence>
<evidence type="ECO:0000259" key="6">
    <source>
        <dbReference type="Pfam" id="PF06429"/>
    </source>
</evidence>
<keyword evidence="10" id="KW-1185">Reference proteome</keyword>
<comment type="similarity">
    <text evidence="2 5">Belongs to the flagella basal body rod proteins family.</text>
</comment>
<evidence type="ECO:0000256" key="3">
    <source>
        <dbReference type="ARBA" id="ARBA00019015"/>
    </source>
</evidence>
<feature type="domain" description="Flagellar hook protein FlgE D2" evidence="7">
    <location>
        <begin position="159"/>
        <end position="259"/>
    </location>
</feature>
<feature type="domain" description="Flagellar hook protein FlgE/F/G-like D1" evidence="8">
    <location>
        <begin position="79"/>
        <end position="120"/>
    </location>
</feature>
<dbReference type="Pfam" id="PF22692">
    <property type="entry name" value="LlgE_F_G_D1"/>
    <property type="match status" value="1"/>
</dbReference>
<evidence type="ECO:0000313" key="10">
    <source>
        <dbReference type="Proteomes" id="UP001569428"/>
    </source>
</evidence>
<dbReference type="PANTHER" id="PTHR30435:SF19">
    <property type="entry name" value="FLAGELLAR BASAL-BODY ROD PROTEIN FLGG"/>
    <property type="match status" value="1"/>
</dbReference>
<evidence type="ECO:0000313" key="9">
    <source>
        <dbReference type="EMBL" id="MFA0810741.1"/>
    </source>
</evidence>
<comment type="caution">
    <text evidence="9">The sequence shown here is derived from an EMBL/GenBank/DDBJ whole genome shotgun (WGS) entry which is preliminary data.</text>
</comment>
<dbReference type="InterPro" id="IPR037925">
    <property type="entry name" value="FlgE/F/G-like"/>
</dbReference>
<organism evidence="9 10">
    <name type="scientific">Microbulbifer epialgicus</name>
    <dbReference type="NCBI Taxonomy" id="393907"/>
    <lineage>
        <taxon>Bacteria</taxon>
        <taxon>Pseudomonadati</taxon>
        <taxon>Pseudomonadota</taxon>
        <taxon>Gammaproteobacteria</taxon>
        <taxon>Cellvibrionales</taxon>
        <taxon>Microbulbiferaceae</taxon>
        <taxon>Microbulbifer</taxon>
    </lineage>
</organism>
<sequence length="393" mass="41959">MSLLSVVGNSLSGFKAFTRKLDNLSHNVANMNSPGFKKQDSFFRELNDNGLGDGVRFSGTKTHFTQGDIFSTGQNTDLAIEGDGFFIIENEGDFLYTRAGQFTFVDDLLVDTTTGGAILGLSESGELQEISTSEWQSSTFSPTTEVNLSGNLSSLSAADTEFPLTSDPPITVDVYDSVGTLHSLTLKYRKEASGDWTAEVHDSNNNLVGSGLLGFTSAGSPIAGANELLVQLQLSDNLTHDITFKIGEPGEFDGLTSFPSQTANLSALSVDGRGEGVLQSTEFNSDGSLVLTYSNGVVEEPFTIALANFVDLSSLEVLSNSLFKAENSPDVIATADESIVGSIRSSSLERSNVDVTDEFSEIIIIQRGYQACSQVLTVSNQMLEELYNSSKGG</sequence>
<dbReference type="EMBL" id="JBGMEK010000011">
    <property type="protein sequence ID" value="MFA0810741.1"/>
    <property type="molecule type" value="Genomic_DNA"/>
</dbReference>
<dbReference type="Gene3D" id="2.60.98.20">
    <property type="entry name" value="Flagellar hook protein FlgE"/>
    <property type="match status" value="1"/>
</dbReference>
<keyword evidence="4 5" id="KW-0975">Bacterial flagellum</keyword>
<evidence type="ECO:0000256" key="5">
    <source>
        <dbReference type="RuleBase" id="RU362116"/>
    </source>
</evidence>
<dbReference type="InterPro" id="IPR020013">
    <property type="entry name" value="Flagellar_FlgE/F/G"/>
</dbReference>
<dbReference type="InterPro" id="IPR010930">
    <property type="entry name" value="Flg_bb/hook_C_dom"/>
</dbReference>
<dbReference type="Proteomes" id="UP001569428">
    <property type="component" value="Unassembled WGS sequence"/>
</dbReference>
<name>A0ABV4NXS6_9GAMM</name>
<dbReference type="Pfam" id="PF06429">
    <property type="entry name" value="Flg_bbr_C"/>
    <property type="match status" value="1"/>
</dbReference>
<dbReference type="InterPro" id="IPR053967">
    <property type="entry name" value="LlgE_F_G-like_D1"/>
</dbReference>
<keyword evidence="9" id="KW-0282">Flagellum</keyword>
<feature type="domain" description="Flagellar basal-body/hook protein C-terminal" evidence="6">
    <location>
        <begin position="345"/>
        <end position="386"/>
    </location>
</feature>
<evidence type="ECO:0000256" key="1">
    <source>
        <dbReference type="ARBA" id="ARBA00004117"/>
    </source>
</evidence>
<dbReference type="InterPro" id="IPR011491">
    <property type="entry name" value="FlgE_D2"/>
</dbReference>
<protein>
    <recommendedName>
        <fullName evidence="3">Flagellar hook protein FlgE</fullName>
    </recommendedName>
</protein>
<comment type="subcellular location">
    <subcellularLocation>
        <location evidence="1 5">Bacterial flagellum basal body</location>
    </subcellularLocation>
</comment>
<keyword evidence="9" id="KW-0966">Cell projection</keyword>
<dbReference type="SUPFAM" id="SSF117143">
    <property type="entry name" value="Flagellar hook protein flgE"/>
    <property type="match status" value="1"/>
</dbReference>
<dbReference type="RefSeq" id="WP_371838314.1">
    <property type="nucleotide sequence ID" value="NZ_JBGMEK010000011.1"/>
</dbReference>
<evidence type="ECO:0000256" key="2">
    <source>
        <dbReference type="ARBA" id="ARBA00009677"/>
    </source>
</evidence>
<reference evidence="9 10" key="1">
    <citation type="submission" date="2024-08" db="EMBL/GenBank/DDBJ databases">
        <authorList>
            <person name="Ishaq N."/>
        </authorList>
    </citation>
    <scope>NUCLEOTIDE SEQUENCE [LARGE SCALE GENOMIC DNA]</scope>
    <source>
        <strain evidence="9 10">DSM 18651</strain>
    </source>
</reference>
<accession>A0ABV4NXS6</accession>
<dbReference type="NCBIfam" id="TIGR03506">
    <property type="entry name" value="FlgEFG_subfam"/>
    <property type="match status" value="1"/>
</dbReference>